<dbReference type="EMBL" id="JAGTTN010000001">
    <property type="protein sequence ID" value="MCC2031499.1"/>
    <property type="molecule type" value="Genomic_DNA"/>
</dbReference>
<protein>
    <recommendedName>
        <fullName evidence="3">Lysine N-acyltransferase MbtK</fullName>
    </recommendedName>
    <alternativeName>
        <fullName evidence="4">Mycobactin synthase protein K</fullName>
    </alternativeName>
</protein>
<dbReference type="InterPro" id="IPR019432">
    <property type="entry name" value="Acyltransferase_MbtK/IucB-like"/>
</dbReference>
<sequence length="198" mass="21400">MSVLAGLDVSIIGADPRRDAPTLQRWLADPHGAFWGMDGLDVDAVSDYLTGVVTDPHQDAWLGLVDAVPTFFAETYDPATVLLRGIHDPVPGDLGMHVLIAPPGPHPVHGLTDAVFDAVMRWCFDELGAARIVVEPDARNDRIRRKNLRAGFTELRYVAIDDGAHTKTAVLSVCTRDDFAGSELARAERDLLAPGGRA</sequence>
<dbReference type="SUPFAM" id="SSF55729">
    <property type="entry name" value="Acyl-CoA N-acyltransferases (Nat)"/>
    <property type="match status" value="1"/>
</dbReference>
<dbReference type="PANTHER" id="PTHR31438">
    <property type="entry name" value="LYSINE N-ACYLTRANSFERASE C17G9.06C-RELATED"/>
    <property type="match status" value="1"/>
</dbReference>
<comment type="pathway">
    <text evidence="2">Siderophore biosynthesis; mycobactin biosynthesis.</text>
</comment>
<evidence type="ECO:0000256" key="1">
    <source>
        <dbReference type="ARBA" id="ARBA00003818"/>
    </source>
</evidence>
<evidence type="ECO:0000256" key="2">
    <source>
        <dbReference type="ARBA" id="ARBA00005102"/>
    </source>
</evidence>
<dbReference type="GO" id="GO:0019290">
    <property type="term" value="P:siderophore biosynthetic process"/>
    <property type="evidence" value="ECO:0007669"/>
    <property type="project" value="InterPro"/>
</dbReference>
<comment type="function">
    <text evidence="1">Acyltransferase required for the direct transfer of medium- to long-chain fatty acyl moieties from a carrier protein (MbtL) on to the epsilon-amino group of lysine residue in the mycobactin core.</text>
</comment>
<comment type="caution">
    <text evidence="6">The sequence shown here is derived from an EMBL/GenBank/DDBJ whole genome shotgun (WGS) entry which is preliminary data.</text>
</comment>
<proteinExistence type="predicted"/>
<dbReference type="AlphaFoldDB" id="A0A9X1S216"/>
<dbReference type="PANTHER" id="PTHR31438:SF1">
    <property type="entry name" value="LYSINE N-ACYLTRANSFERASE C17G9.06C-RELATED"/>
    <property type="match status" value="1"/>
</dbReference>
<evidence type="ECO:0000313" key="6">
    <source>
        <dbReference type="EMBL" id="MCC2031499.1"/>
    </source>
</evidence>
<reference evidence="6" key="1">
    <citation type="submission" date="2021-04" db="EMBL/GenBank/DDBJ databases">
        <title>Microbacterium tenobrionis sp. nov. and Microbacterium allomyrinae sp. nov., isolated from larvae of Tenobrio molitor and Allomyrina dichotoma, respectively.</title>
        <authorList>
            <person name="Lee S.D."/>
        </authorList>
    </citation>
    <scope>NUCLEOTIDE SEQUENCE</scope>
    <source>
        <strain evidence="6">BWT-G7</strain>
    </source>
</reference>
<dbReference type="Pfam" id="PF13523">
    <property type="entry name" value="Acetyltransf_8"/>
    <property type="match status" value="1"/>
</dbReference>
<evidence type="ECO:0000256" key="4">
    <source>
        <dbReference type="ARBA" id="ARBA00031122"/>
    </source>
</evidence>
<dbReference type="InterPro" id="IPR016181">
    <property type="entry name" value="Acyl_CoA_acyltransferase"/>
</dbReference>
<gene>
    <name evidence="6" type="ORF">KEC57_04800</name>
</gene>
<dbReference type="SMART" id="SM01006">
    <property type="entry name" value="AlcB"/>
    <property type="match status" value="1"/>
</dbReference>
<evidence type="ECO:0000313" key="7">
    <source>
        <dbReference type="Proteomes" id="UP001139354"/>
    </source>
</evidence>
<dbReference type="GO" id="GO:0016410">
    <property type="term" value="F:N-acyltransferase activity"/>
    <property type="evidence" value="ECO:0007669"/>
    <property type="project" value="TreeGrafter"/>
</dbReference>
<feature type="domain" description="Acyltransferase MbtK/IucB-like conserved" evidence="5">
    <location>
        <begin position="12"/>
        <end position="59"/>
    </location>
</feature>
<dbReference type="Proteomes" id="UP001139354">
    <property type="component" value="Unassembled WGS sequence"/>
</dbReference>
<evidence type="ECO:0000259" key="5">
    <source>
        <dbReference type="SMART" id="SM01006"/>
    </source>
</evidence>
<evidence type="ECO:0000256" key="3">
    <source>
        <dbReference type="ARBA" id="ARBA00020586"/>
    </source>
</evidence>
<accession>A0A9X1S216</accession>
<organism evidence="6 7">
    <name type="scientific">Microbacterium allomyrinae</name>
    <dbReference type="NCBI Taxonomy" id="2830666"/>
    <lineage>
        <taxon>Bacteria</taxon>
        <taxon>Bacillati</taxon>
        <taxon>Actinomycetota</taxon>
        <taxon>Actinomycetes</taxon>
        <taxon>Micrococcales</taxon>
        <taxon>Microbacteriaceae</taxon>
        <taxon>Microbacterium</taxon>
    </lineage>
</organism>
<keyword evidence="7" id="KW-1185">Reference proteome</keyword>
<dbReference type="RefSeq" id="WP_229383379.1">
    <property type="nucleotide sequence ID" value="NZ_JAGTTN010000001.1"/>
</dbReference>
<dbReference type="Gene3D" id="3.40.630.30">
    <property type="match status" value="1"/>
</dbReference>
<name>A0A9X1S216_9MICO</name>